<proteinExistence type="predicted"/>
<evidence type="ECO:0000313" key="2">
    <source>
        <dbReference type="EMBL" id="CAF3708675.1"/>
    </source>
</evidence>
<dbReference type="AlphaFoldDB" id="A0A8S2I3W2"/>
<dbReference type="GO" id="GO:0030041">
    <property type="term" value="P:actin filament polymerization"/>
    <property type="evidence" value="ECO:0007669"/>
    <property type="project" value="TreeGrafter"/>
</dbReference>
<organism evidence="2 3">
    <name type="scientific">Didymodactylos carnosus</name>
    <dbReference type="NCBI Taxonomy" id="1234261"/>
    <lineage>
        <taxon>Eukaryota</taxon>
        <taxon>Metazoa</taxon>
        <taxon>Spiralia</taxon>
        <taxon>Gnathifera</taxon>
        <taxon>Rotifera</taxon>
        <taxon>Eurotatoria</taxon>
        <taxon>Bdelloidea</taxon>
        <taxon>Philodinida</taxon>
        <taxon>Philodinidae</taxon>
        <taxon>Didymodactylos</taxon>
    </lineage>
</organism>
<dbReference type="EMBL" id="CAJNOK010004288">
    <property type="protein sequence ID" value="CAF0932490.1"/>
    <property type="molecule type" value="Genomic_DNA"/>
</dbReference>
<evidence type="ECO:0008006" key="4">
    <source>
        <dbReference type="Google" id="ProtNLM"/>
    </source>
</evidence>
<evidence type="ECO:0000313" key="1">
    <source>
        <dbReference type="EMBL" id="CAF0932490.1"/>
    </source>
</evidence>
<name>A0A8S2I3W2_9BILA</name>
<dbReference type="PANTHER" id="PTHR15505">
    <property type="entry name" value="RIIA DOMAIN-CONTAINING PROTEIN 1"/>
    <property type="match status" value="1"/>
</dbReference>
<gene>
    <name evidence="1" type="ORF">OVA965_LOCUS11213</name>
    <name evidence="2" type="ORF">TMI583_LOCUS11209</name>
</gene>
<dbReference type="Proteomes" id="UP000677228">
    <property type="component" value="Unassembled WGS sequence"/>
</dbReference>
<feature type="non-terminal residue" evidence="2">
    <location>
        <position position="1"/>
    </location>
</feature>
<comment type="caution">
    <text evidence="2">The sequence shown here is derived from an EMBL/GenBank/DDBJ whole genome shotgun (WGS) entry which is preliminary data.</text>
</comment>
<dbReference type="InterPro" id="IPR047501">
    <property type="entry name" value="DD_CATIP"/>
</dbReference>
<dbReference type="CDD" id="cd22973">
    <property type="entry name" value="DD_CATIP"/>
    <property type="match status" value="1"/>
</dbReference>
<dbReference type="PANTHER" id="PTHR15505:SF3">
    <property type="entry name" value="CILIOGENESIS-ASSOCIATED TTC17-INTERACTING PROTEIN"/>
    <property type="match status" value="1"/>
</dbReference>
<dbReference type="EMBL" id="CAJOBA010004290">
    <property type="protein sequence ID" value="CAF3708675.1"/>
    <property type="molecule type" value="Genomic_DNA"/>
</dbReference>
<dbReference type="SUPFAM" id="SSF47391">
    <property type="entry name" value="Dimerization-anchoring domain of cAMP-dependent PK regulatory subunit"/>
    <property type="match status" value="1"/>
</dbReference>
<sequence length="129" mass="15102">HLFSRYQVGSPITMKTKMLSPVKTFDEYLPKPEIPKKELNWEEDLELRSKFLDRRDELVDEYKGYIYQHPDIRAILSDFLQSVLTIKPTNVIDFATEFFAPYNPRTADRSVTREASAKIPIPTSNIHLE</sequence>
<reference evidence="2" key="1">
    <citation type="submission" date="2021-02" db="EMBL/GenBank/DDBJ databases">
        <authorList>
            <person name="Nowell W R."/>
        </authorList>
    </citation>
    <scope>NUCLEOTIDE SEQUENCE</scope>
</reference>
<dbReference type="GO" id="GO:0044782">
    <property type="term" value="P:cilium organization"/>
    <property type="evidence" value="ECO:0007669"/>
    <property type="project" value="TreeGrafter"/>
</dbReference>
<evidence type="ECO:0000313" key="3">
    <source>
        <dbReference type="Proteomes" id="UP000682733"/>
    </source>
</evidence>
<accession>A0A8S2I3W2</accession>
<protein>
    <recommendedName>
        <fullName evidence="4">RIIa domain-containing protein</fullName>
    </recommendedName>
</protein>
<dbReference type="Proteomes" id="UP000682733">
    <property type="component" value="Unassembled WGS sequence"/>
</dbReference>